<dbReference type="Proteomes" id="UP000540989">
    <property type="component" value="Unassembled WGS sequence"/>
</dbReference>
<dbReference type="AlphaFoldDB" id="A0A7W7Z9A7"/>
<dbReference type="InterPro" id="IPR006439">
    <property type="entry name" value="HAD-SF_hydro_IA"/>
</dbReference>
<accession>A0A7W7Z9A7</accession>
<dbReference type="InterPro" id="IPR036412">
    <property type="entry name" value="HAD-like_sf"/>
</dbReference>
<dbReference type="CDD" id="cd07505">
    <property type="entry name" value="HAD_BPGM-like"/>
    <property type="match status" value="1"/>
</dbReference>
<evidence type="ECO:0000313" key="2">
    <source>
        <dbReference type="Proteomes" id="UP000540989"/>
    </source>
</evidence>
<dbReference type="SFLD" id="SFLDG01129">
    <property type="entry name" value="C1.5:_HAD__Beta-PGM__Phosphata"/>
    <property type="match status" value="1"/>
</dbReference>
<dbReference type="GO" id="GO:0050308">
    <property type="term" value="F:sugar-phosphatase activity"/>
    <property type="evidence" value="ECO:0007669"/>
    <property type="project" value="TreeGrafter"/>
</dbReference>
<dbReference type="PANTHER" id="PTHR43481:SF4">
    <property type="entry name" value="GLYCEROL-1-PHOSPHATE PHOSPHOHYDROLASE 1-RELATED"/>
    <property type="match status" value="1"/>
</dbReference>
<dbReference type="InterPro" id="IPR041492">
    <property type="entry name" value="HAD_2"/>
</dbReference>
<evidence type="ECO:0000313" key="1">
    <source>
        <dbReference type="EMBL" id="MBB5055527.1"/>
    </source>
</evidence>
<reference evidence="1 2" key="1">
    <citation type="submission" date="2020-08" db="EMBL/GenBank/DDBJ databases">
        <title>Genomic Encyclopedia of Type Strains, Phase IV (KMG-V): Genome sequencing to study the core and pangenomes of soil and plant-associated prokaryotes.</title>
        <authorList>
            <person name="Whitman W."/>
        </authorList>
    </citation>
    <scope>NUCLEOTIDE SEQUENCE [LARGE SCALE GENOMIC DNA]</scope>
    <source>
        <strain evidence="1 2">M8UP14</strain>
    </source>
</reference>
<protein>
    <submittedName>
        <fullName evidence="1">Beta-phosphoglucomutase-like phosphatase (HAD superfamily)</fullName>
    </submittedName>
</protein>
<comment type="caution">
    <text evidence="1">The sequence shown here is derived from an EMBL/GenBank/DDBJ whole genome shotgun (WGS) entry which is preliminary data.</text>
</comment>
<keyword evidence="2" id="KW-1185">Reference proteome</keyword>
<dbReference type="Pfam" id="PF13419">
    <property type="entry name" value="HAD_2"/>
    <property type="match status" value="1"/>
</dbReference>
<dbReference type="EMBL" id="JACHIP010000001">
    <property type="protein sequence ID" value="MBB5055527.1"/>
    <property type="molecule type" value="Genomic_DNA"/>
</dbReference>
<dbReference type="SFLD" id="SFLDS00003">
    <property type="entry name" value="Haloacid_Dehalogenase"/>
    <property type="match status" value="1"/>
</dbReference>
<dbReference type="NCBIfam" id="TIGR01509">
    <property type="entry name" value="HAD-SF-IA-v3"/>
    <property type="match status" value="1"/>
</dbReference>
<dbReference type="SUPFAM" id="SSF56784">
    <property type="entry name" value="HAD-like"/>
    <property type="match status" value="1"/>
</dbReference>
<dbReference type="Gene3D" id="3.40.50.1000">
    <property type="entry name" value="HAD superfamily/HAD-like"/>
    <property type="match status" value="1"/>
</dbReference>
<dbReference type="Gene3D" id="1.10.150.240">
    <property type="entry name" value="Putative phosphatase, domain 2"/>
    <property type="match status" value="1"/>
</dbReference>
<dbReference type="InterPro" id="IPR051806">
    <property type="entry name" value="HAD-like_SPP"/>
</dbReference>
<dbReference type="InterPro" id="IPR023214">
    <property type="entry name" value="HAD_sf"/>
</dbReference>
<organism evidence="1 2">
    <name type="scientific">Granulicella aggregans</name>
    <dbReference type="NCBI Taxonomy" id="474949"/>
    <lineage>
        <taxon>Bacteria</taxon>
        <taxon>Pseudomonadati</taxon>
        <taxon>Acidobacteriota</taxon>
        <taxon>Terriglobia</taxon>
        <taxon>Terriglobales</taxon>
        <taxon>Acidobacteriaceae</taxon>
        <taxon>Granulicella</taxon>
    </lineage>
</organism>
<dbReference type="PANTHER" id="PTHR43481">
    <property type="entry name" value="FRUCTOSE-1-PHOSPHATE PHOSPHATASE"/>
    <property type="match status" value="1"/>
</dbReference>
<name>A0A7W7Z9A7_9BACT</name>
<proteinExistence type="predicted"/>
<dbReference type="InterPro" id="IPR023198">
    <property type="entry name" value="PGP-like_dom2"/>
</dbReference>
<gene>
    <name evidence="1" type="ORF">HDF16_000196</name>
</gene>
<sequence>MKLAIPDYPFKAYLFDCDGTIVDSMPLHFVAWGKALREWECAFAEEQFYAWGGRPVDEIIRALNEVNNLHMPVDEVLRRKEALFVEMLPQLQGIPEVLEHIEHSYGKIPFAVVSGGPRRSVEASLNTLGIRDRFDLLVCAGEYTKGKPDPEPFLKAANLLGIAPEDCLVFEDADPGIASAEAAGMQWVKIDSPTVRAAR</sequence>
<dbReference type="RefSeq" id="WP_184213269.1">
    <property type="nucleotide sequence ID" value="NZ_JACHIP010000001.1"/>
</dbReference>